<keyword evidence="5" id="KW-0804">Transcription</keyword>
<evidence type="ECO:0000256" key="6">
    <source>
        <dbReference type="ARBA" id="ARBA00023242"/>
    </source>
</evidence>
<gene>
    <name evidence="7" type="ORF">LTR36_004450</name>
</gene>
<keyword evidence="8" id="KW-1185">Reference proteome</keyword>
<evidence type="ECO:0000313" key="8">
    <source>
        <dbReference type="Proteomes" id="UP001324427"/>
    </source>
</evidence>
<dbReference type="AlphaFoldDB" id="A0AAV9JGF6"/>
<dbReference type="InterPro" id="IPR052360">
    <property type="entry name" value="Transcr_Regulatory_Proteins"/>
</dbReference>
<dbReference type="Pfam" id="PF11951">
    <property type="entry name" value="Fungal_trans_2"/>
    <property type="match status" value="1"/>
</dbReference>
<evidence type="ECO:0000256" key="2">
    <source>
        <dbReference type="ARBA" id="ARBA00022833"/>
    </source>
</evidence>
<keyword evidence="4" id="KW-0238">DNA-binding</keyword>
<keyword evidence="6" id="KW-0539">Nucleus</keyword>
<sequence>MAALDDSERYAFDYFMRETAAGIQLLSPDKGWVQLALQLSSQAAPVIYAITALGCVHRAQVTITHTSLAQPWAPVKRETSVRQYNKAISSLQKYIDRAVAKDAPVEPVLLASLLFVCFEVMQNKGEAALSHLQSGRQIVREHTVFTSCRKSAQARMLSFRSREVTDQLVSTFDKLEQTFVGRDRQTRLDTLCRDARHYPLPGRIDLHRPFTSVTEARTHLNDLMNAGEQVRAELLRIAEAHVSAAYSGALDFATRYCLAHCLTRVVSLKCHPQLESRMEKLTEDHAAWQMAFAEFQSTHTQARSPSSMLLQIQHFFSHFVLSTCRQTEERLADRFSDEYARVLSVAEQYLREVVDLPEINTEIQTPFGHERQGTFSLELSILPAINMICYKCRDPSVRRRAISLLRCANRREVLFSSWGMAAHADAVERLEELRLQDVRQLVGRTDVGLDDDLVFSEAARFSDVVLAPDSAGRPEALRIICGRFAHERGQELELTEHSGYGYPIHLEWTSRLTLPYASA</sequence>
<dbReference type="GO" id="GO:0046872">
    <property type="term" value="F:metal ion binding"/>
    <property type="evidence" value="ECO:0007669"/>
    <property type="project" value="UniProtKB-KW"/>
</dbReference>
<evidence type="ECO:0000256" key="3">
    <source>
        <dbReference type="ARBA" id="ARBA00023015"/>
    </source>
</evidence>
<keyword evidence="2" id="KW-0862">Zinc</keyword>
<evidence type="ECO:0000256" key="5">
    <source>
        <dbReference type="ARBA" id="ARBA00023163"/>
    </source>
</evidence>
<dbReference type="PANTHER" id="PTHR36206">
    <property type="entry name" value="ASPERCRYPTIN BIOSYNTHESIS CLUSTER-SPECIFIC TRANSCRIPTION REGULATOR ATNN-RELATED"/>
    <property type="match status" value="1"/>
</dbReference>
<evidence type="ECO:0000313" key="7">
    <source>
        <dbReference type="EMBL" id="KAK4544240.1"/>
    </source>
</evidence>
<proteinExistence type="predicted"/>
<dbReference type="InterPro" id="IPR021858">
    <property type="entry name" value="Fun_TF"/>
</dbReference>
<keyword evidence="3" id="KW-0805">Transcription regulation</keyword>
<organism evidence="7 8">
    <name type="scientific">Oleoguttula mirabilis</name>
    <dbReference type="NCBI Taxonomy" id="1507867"/>
    <lineage>
        <taxon>Eukaryota</taxon>
        <taxon>Fungi</taxon>
        <taxon>Dikarya</taxon>
        <taxon>Ascomycota</taxon>
        <taxon>Pezizomycotina</taxon>
        <taxon>Dothideomycetes</taxon>
        <taxon>Dothideomycetidae</taxon>
        <taxon>Mycosphaerellales</taxon>
        <taxon>Teratosphaeriaceae</taxon>
        <taxon>Oleoguttula</taxon>
    </lineage>
</organism>
<name>A0AAV9JGF6_9PEZI</name>
<protein>
    <submittedName>
        <fullName evidence="7">Uncharacterized protein</fullName>
    </submittedName>
</protein>
<evidence type="ECO:0000256" key="1">
    <source>
        <dbReference type="ARBA" id="ARBA00022723"/>
    </source>
</evidence>
<evidence type="ECO:0000256" key="4">
    <source>
        <dbReference type="ARBA" id="ARBA00023125"/>
    </source>
</evidence>
<comment type="caution">
    <text evidence="7">The sequence shown here is derived from an EMBL/GenBank/DDBJ whole genome shotgun (WGS) entry which is preliminary data.</text>
</comment>
<reference evidence="7 8" key="1">
    <citation type="submission" date="2021-11" db="EMBL/GenBank/DDBJ databases">
        <title>Black yeast isolated from Biological Soil Crust.</title>
        <authorList>
            <person name="Kurbessoian T."/>
        </authorList>
    </citation>
    <scope>NUCLEOTIDE SEQUENCE [LARGE SCALE GENOMIC DNA]</scope>
    <source>
        <strain evidence="7 8">CCFEE 5522</strain>
    </source>
</reference>
<dbReference type="EMBL" id="JAVFHQ010000026">
    <property type="protein sequence ID" value="KAK4544240.1"/>
    <property type="molecule type" value="Genomic_DNA"/>
</dbReference>
<accession>A0AAV9JGF6</accession>
<dbReference type="Proteomes" id="UP001324427">
    <property type="component" value="Unassembled WGS sequence"/>
</dbReference>
<dbReference type="GO" id="GO:0003677">
    <property type="term" value="F:DNA binding"/>
    <property type="evidence" value="ECO:0007669"/>
    <property type="project" value="UniProtKB-KW"/>
</dbReference>
<keyword evidence="1" id="KW-0479">Metal-binding</keyword>
<dbReference type="PANTHER" id="PTHR36206:SF12">
    <property type="entry name" value="ASPERCRYPTIN BIOSYNTHESIS CLUSTER-SPECIFIC TRANSCRIPTION REGULATOR ATNN-RELATED"/>
    <property type="match status" value="1"/>
</dbReference>